<protein>
    <recommendedName>
        <fullName evidence="3">Extracellular endo-alpha-(1-&gt;5)-L-arabinanase C-terminal domain-containing protein</fullName>
    </recommendedName>
</protein>
<dbReference type="HOGENOM" id="CLU_2013826_0_0_10"/>
<evidence type="ECO:0000313" key="2">
    <source>
        <dbReference type="Proteomes" id="UP000033054"/>
    </source>
</evidence>
<dbReference type="PATRIC" id="fig|1379870.5.peg.866"/>
<keyword evidence="2" id="KW-1185">Reference proteome</keyword>
<name>A0A0E3VAM1_9BACT</name>
<evidence type="ECO:0008006" key="3">
    <source>
        <dbReference type="Google" id="ProtNLM"/>
    </source>
</evidence>
<reference evidence="1 2" key="1">
    <citation type="journal article" date="2014" name="Curr. Microbiol.">
        <title>Spirosoma radiotolerans sp. nov., a gamma-radiation-resistant bacterium isolated from gamma ray-irradiated soil.</title>
        <authorList>
            <person name="Lee J.J."/>
            <person name="Srinivasan S."/>
            <person name="Lim S."/>
            <person name="Joe M."/>
            <person name="Im S."/>
            <person name="Bae S.I."/>
            <person name="Park K.R."/>
            <person name="Han J.H."/>
            <person name="Park S.H."/>
            <person name="Joo B.M."/>
            <person name="Park S.J."/>
            <person name="Kim M.K."/>
        </authorList>
    </citation>
    <scope>NUCLEOTIDE SEQUENCE [LARGE SCALE GENOMIC DNA]</scope>
    <source>
        <strain evidence="1 2">DG5A</strain>
    </source>
</reference>
<organism evidence="1 2">
    <name type="scientific">Spirosoma radiotolerans</name>
    <dbReference type="NCBI Taxonomy" id="1379870"/>
    <lineage>
        <taxon>Bacteria</taxon>
        <taxon>Pseudomonadati</taxon>
        <taxon>Bacteroidota</taxon>
        <taxon>Cytophagia</taxon>
        <taxon>Cytophagales</taxon>
        <taxon>Cytophagaceae</taxon>
        <taxon>Spirosoma</taxon>
    </lineage>
</organism>
<dbReference type="EMBL" id="CP010429">
    <property type="protein sequence ID" value="AKD58316.1"/>
    <property type="molecule type" value="Genomic_DNA"/>
</dbReference>
<sequence>MAFVAIAFQAASAQSSTATSDPLPSVAGKWAGTFDGASSGKFELVINEDSNKKLTGQVIMLADDGNRYPIDLKTISWENGQLKASYSADGNDVSFSGKYANPALKGTWTSADGQGSGTWQATR</sequence>
<accession>A0A0E3VAM1</accession>
<evidence type="ECO:0000313" key="1">
    <source>
        <dbReference type="EMBL" id="AKD58316.1"/>
    </source>
</evidence>
<dbReference type="KEGG" id="srd:SD10_03970"/>
<gene>
    <name evidence="1" type="ORF">SD10_03970</name>
</gene>
<dbReference type="AlphaFoldDB" id="A0A0E3VAM1"/>
<dbReference type="Proteomes" id="UP000033054">
    <property type="component" value="Chromosome"/>
</dbReference>
<proteinExistence type="predicted"/>